<name>X1MD18_9ZZZZ</name>
<gene>
    <name evidence="2" type="ORF">S06H3_30522</name>
</gene>
<dbReference type="EMBL" id="BARV01017981">
    <property type="protein sequence ID" value="GAI29532.1"/>
    <property type="molecule type" value="Genomic_DNA"/>
</dbReference>
<organism evidence="2">
    <name type="scientific">marine sediment metagenome</name>
    <dbReference type="NCBI Taxonomy" id="412755"/>
    <lineage>
        <taxon>unclassified sequences</taxon>
        <taxon>metagenomes</taxon>
        <taxon>ecological metagenomes</taxon>
    </lineage>
</organism>
<reference evidence="2" key="1">
    <citation type="journal article" date="2014" name="Front. Microbiol.">
        <title>High frequency of phylogenetically diverse reductive dehalogenase-homologous genes in deep subseafloor sedimentary metagenomes.</title>
        <authorList>
            <person name="Kawai M."/>
            <person name="Futagami T."/>
            <person name="Toyoda A."/>
            <person name="Takaki Y."/>
            <person name="Nishi S."/>
            <person name="Hori S."/>
            <person name="Arai W."/>
            <person name="Tsubouchi T."/>
            <person name="Morono Y."/>
            <person name="Uchiyama I."/>
            <person name="Ito T."/>
            <person name="Fujiyama A."/>
            <person name="Inagaki F."/>
            <person name="Takami H."/>
        </authorList>
    </citation>
    <scope>NUCLEOTIDE SEQUENCE</scope>
    <source>
        <strain evidence="2">Expedition CK06-06</strain>
    </source>
</reference>
<comment type="caution">
    <text evidence="2">The sequence shown here is derived from an EMBL/GenBank/DDBJ whole genome shotgun (WGS) entry which is preliminary data.</text>
</comment>
<evidence type="ECO:0000256" key="1">
    <source>
        <dbReference type="SAM" id="Coils"/>
    </source>
</evidence>
<keyword evidence="1" id="KW-0175">Coiled coil</keyword>
<evidence type="ECO:0000313" key="2">
    <source>
        <dbReference type="EMBL" id="GAI29532.1"/>
    </source>
</evidence>
<dbReference type="AlphaFoldDB" id="X1MD18"/>
<sequence length="132" mass="14889">MVVMALLVVSRSDYEALQADLANLQADYDSAKSELDDIKKVYPARDFSSLEELKDWLLENDVSELPPAATVEQLYSKGLTIQEDALKDGYIISVDFDTPIYVACVAIIDGYLWVWEPESDDPFLYSGWGQVR</sequence>
<protein>
    <submittedName>
        <fullName evidence="2">Uncharacterized protein</fullName>
    </submittedName>
</protein>
<proteinExistence type="predicted"/>
<feature type="coiled-coil region" evidence="1">
    <location>
        <begin position="7"/>
        <end position="41"/>
    </location>
</feature>
<accession>X1MD18</accession>